<evidence type="ECO:0000256" key="8">
    <source>
        <dbReference type="ARBA" id="ARBA00049348"/>
    </source>
</evidence>
<dbReference type="FunFam" id="1.10.10.10:FF:000214">
    <property type="entry name" value="Methylated-DNA--protein-cysteine methyltransferase"/>
    <property type="match status" value="1"/>
</dbReference>
<name>A0A7W3IS24_9ACTN</name>
<dbReference type="PANTHER" id="PTHR10815">
    <property type="entry name" value="METHYLATED-DNA--PROTEIN-CYSTEINE METHYLTRANSFERASE"/>
    <property type="match status" value="1"/>
</dbReference>
<comment type="similarity">
    <text evidence="2 9">Belongs to the MGMT family.</text>
</comment>
<dbReference type="InterPro" id="IPR036631">
    <property type="entry name" value="MGMT_N_sf"/>
</dbReference>
<comment type="subcellular location">
    <subcellularLocation>
        <location evidence="9">Cytoplasm</location>
    </subcellularLocation>
</comment>
<keyword evidence="7 9" id="KW-0234">DNA repair</keyword>
<feature type="active site" description="Nucleophile; methyl group acceptor" evidence="9">
    <location>
        <position position="134"/>
    </location>
</feature>
<dbReference type="InterPro" id="IPR001497">
    <property type="entry name" value="MethylDNA_cys_MeTrfase_AS"/>
</dbReference>
<accession>A0A7W3IS24</accession>
<dbReference type="SUPFAM" id="SSF46767">
    <property type="entry name" value="Methylated DNA-protein cysteine methyltransferase, C-terminal domain"/>
    <property type="match status" value="1"/>
</dbReference>
<proteinExistence type="inferred from homology"/>
<keyword evidence="5 9" id="KW-0808">Transferase</keyword>
<dbReference type="GO" id="GO:0003908">
    <property type="term" value="F:methylated-DNA-[protein]-cysteine S-methyltransferase activity"/>
    <property type="evidence" value="ECO:0007669"/>
    <property type="project" value="UniProtKB-UniRule"/>
</dbReference>
<evidence type="ECO:0000256" key="2">
    <source>
        <dbReference type="ARBA" id="ARBA00008711"/>
    </source>
</evidence>
<sequence length="167" mass="17556">MTTAIAGPTTHTVIESPLGPVTLTGIDGRLTGVFLPGDGRPAATAPHGRRTAAGLEAAAGQLGDWFAGRRTGFDLAVRLEADPFTLRVWRLVSQIPHGETRSYGQLARELGDVGLARAVGRANGRNPLAVVVPCHRVVGGDGRLVGYAAGIDAKRWLLDHERPTLLA</sequence>
<comment type="catalytic activity">
    <reaction evidence="1 9">
        <text>a 4-O-methyl-thymidine in DNA + L-cysteinyl-[protein] = a thymidine in DNA + S-methyl-L-cysteinyl-[protein]</text>
        <dbReference type="Rhea" id="RHEA:53428"/>
        <dbReference type="Rhea" id="RHEA-COMP:10131"/>
        <dbReference type="Rhea" id="RHEA-COMP:10132"/>
        <dbReference type="Rhea" id="RHEA-COMP:13555"/>
        <dbReference type="Rhea" id="RHEA-COMP:13556"/>
        <dbReference type="ChEBI" id="CHEBI:29950"/>
        <dbReference type="ChEBI" id="CHEBI:82612"/>
        <dbReference type="ChEBI" id="CHEBI:137386"/>
        <dbReference type="ChEBI" id="CHEBI:137387"/>
        <dbReference type="EC" id="2.1.1.63"/>
    </reaction>
</comment>
<comment type="function">
    <text evidence="9">Involved in the cellular defense against the biological effects of O6-methylguanine (O6-MeG) and O4-methylthymine (O4-MeT) in DNA. Repairs the methylated nucleobase in DNA by stoichiometrically transferring the methyl group to a cysteine residue in the enzyme. This is a suicide reaction: the enzyme is irreversibly inactivated.</text>
</comment>
<comment type="caution">
    <text evidence="11">The sequence shown here is derived from an EMBL/GenBank/DDBJ whole genome shotgun (WGS) entry which is preliminary data.</text>
</comment>
<dbReference type="SUPFAM" id="SSF53155">
    <property type="entry name" value="Methylated DNA-protein cysteine methyltransferase domain"/>
    <property type="match status" value="1"/>
</dbReference>
<reference evidence="11 12" key="1">
    <citation type="submission" date="2020-07" db="EMBL/GenBank/DDBJ databases">
        <title>Sequencing the genomes of 1000 actinobacteria strains.</title>
        <authorList>
            <person name="Klenk H.-P."/>
        </authorList>
    </citation>
    <scope>NUCLEOTIDE SEQUENCE [LARGE SCALE GENOMIC DNA]</scope>
    <source>
        <strain evidence="11 12">DSM 100723</strain>
    </source>
</reference>
<evidence type="ECO:0000256" key="3">
    <source>
        <dbReference type="ARBA" id="ARBA00022490"/>
    </source>
</evidence>
<feature type="domain" description="Methylated-DNA-[protein]-cysteine S-methyltransferase DNA binding" evidence="10">
    <location>
        <begin position="83"/>
        <end position="162"/>
    </location>
</feature>
<dbReference type="InterPro" id="IPR023546">
    <property type="entry name" value="MGMT"/>
</dbReference>
<dbReference type="Gene3D" id="1.10.10.10">
    <property type="entry name" value="Winged helix-like DNA-binding domain superfamily/Winged helix DNA-binding domain"/>
    <property type="match status" value="1"/>
</dbReference>
<dbReference type="RefSeq" id="WP_182559686.1">
    <property type="nucleotide sequence ID" value="NZ_JACGWT010000002.1"/>
</dbReference>
<dbReference type="GO" id="GO:0006307">
    <property type="term" value="P:DNA alkylation repair"/>
    <property type="evidence" value="ECO:0007669"/>
    <property type="project" value="UniProtKB-UniRule"/>
</dbReference>
<dbReference type="GO" id="GO:0005737">
    <property type="term" value="C:cytoplasm"/>
    <property type="evidence" value="ECO:0007669"/>
    <property type="project" value="UniProtKB-SubCell"/>
</dbReference>
<keyword evidence="3 9" id="KW-0963">Cytoplasm</keyword>
<dbReference type="InterPro" id="IPR036217">
    <property type="entry name" value="MethylDNA_cys_MeTrfase_DNAb"/>
</dbReference>
<comment type="catalytic activity">
    <reaction evidence="8 9">
        <text>a 6-O-methyl-2'-deoxyguanosine in DNA + L-cysteinyl-[protein] = S-methyl-L-cysteinyl-[protein] + a 2'-deoxyguanosine in DNA</text>
        <dbReference type="Rhea" id="RHEA:24000"/>
        <dbReference type="Rhea" id="RHEA-COMP:10131"/>
        <dbReference type="Rhea" id="RHEA-COMP:10132"/>
        <dbReference type="Rhea" id="RHEA-COMP:11367"/>
        <dbReference type="Rhea" id="RHEA-COMP:11368"/>
        <dbReference type="ChEBI" id="CHEBI:29950"/>
        <dbReference type="ChEBI" id="CHEBI:82612"/>
        <dbReference type="ChEBI" id="CHEBI:85445"/>
        <dbReference type="ChEBI" id="CHEBI:85448"/>
        <dbReference type="EC" id="2.1.1.63"/>
    </reaction>
</comment>
<dbReference type="HAMAP" id="MF_00772">
    <property type="entry name" value="OGT"/>
    <property type="match status" value="1"/>
</dbReference>
<dbReference type="InterPro" id="IPR014048">
    <property type="entry name" value="MethylDNA_cys_MeTrfase_DNA-bd"/>
</dbReference>
<protein>
    <recommendedName>
        <fullName evidence="9">Methylated-DNA--protein-cysteine methyltransferase</fullName>
        <ecNumber evidence="9">2.1.1.63</ecNumber>
    </recommendedName>
    <alternativeName>
        <fullName evidence="9">6-O-methylguanine-DNA methyltransferase</fullName>
        <shortName evidence="9">MGMT</shortName>
    </alternativeName>
    <alternativeName>
        <fullName evidence="9">O-6-methylguanine-DNA-alkyltransferase</fullName>
    </alternativeName>
</protein>
<dbReference type="Pfam" id="PF01035">
    <property type="entry name" value="DNA_binding_1"/>
    <property type="match status" value="1"/>
</dbReference>
<organism evidence="11 12">
    <name type="scientific">Microlunatus kandeliicorticis</name>
    <dbReference type="NCBI Taxonomy" id="1759536"/>
    <lineage>
        <taxon>Bacteria</taxon>
        <taxon>Bacillati</taxon>
        <taxon>Actinomycetota</taxon>
        <taxon>Actinomycetes</taxon>
        <taxon>Propionibacteriales</taxon>
        <taxon>Propionibacteriaceae</taxon>
        <taxon>Microlunatus</taxon>
    </lineage>
</organism>
<evidence type="ECO:0000313" key="12">
    <source>
        <dbReference type="Proteomes" id="UP000523079"/>
    </source>
</evidence>
<dbReference type="CDD" id="cd06445">
    <property type="entry name" value="ATase"/>
    <property type="match status" value="1"/>
</dbReference>
<evidence type="ECO:0000256" key="6">
    <source>
        <dbReference type="ARBA" id="ARBA00022763"/>
    </source>
</evidence>
<dbReference type="InterPro" id="IPR036388">
    <property type="entry name" value="WH-like_DNA-bd_sf"/>
</dbReference>
<dbReference type="PROSITE" id="PS00374">
    <property type="entry name" value="MGMT"/>
    <property type="match status" value="1"/>
</dbReference>
<dbReference type="AlphaFoldDB" id="A0A7W3IS24"/>
<dbReference type="NCBIfam" id="TIGR00589">
    <property type="entry name" value="ogt"/>
    <property type="match status" value="1"/>
</dbReference>
<dbReference type="EC" id="2.1.1.63" evidence="9"/>
<keyword evidence="4 9" id="KW-0489">Methyltransferase</keyword>
<dbReference type="EMBL" id="JACGWT010000002">
    <property type="protein sequence ID" value="MBA8794180.1"/>
    <property type="molecule type" value="Genomic_DNA"/>
</dbReference>
<evidence type="ECO:0000256" key="9">
    <source>
        <dbReference type="HAMAP-Rule" id="MF_00772"/>
    </source>
</evidence>
<dbReference type="PANTHER" id="PTHR10815:SF5">
    <property type="entry name" value="METHYLATED-DNA--PROTEIN-CYSTEINE METHYLTRANSFERASE"/>
    <property type="match status" value="1"/>
</dbReference>
<evidence type="ECO:0000256" key="5">
    <source>
        <dbReference type="ARBA" id="ARBA00022679"/>
    </source>
</evidence>
<dbReference type="Gene3D" id="3.30.160.70">
    <property type="entry name" value="Methylated DNA-protein cysteine methyltransferase domain"/>
    <property type="match status" value="1"/>
</dbReference>
<dbReference type="Proteomes" id="UP000523079">
    <property type="component" value="Unassembled WGS sequence"/>
</dbReference>
<comment type="miscellaneous">
    <text evidence="9">This enzyme catalyzes only one turnover and therefore is not strictly catalytic. According to one definition, an enzyme is a biocatalyst that acts repeatedly and over many reaction cycles.</text>
</comment>
<dbReference type="GO" id="GO:0032259">
    <property type="term" value="P:methylation"/>
    <property type="evidence" value="ECO:0007669"/>
    <property type="project" value="UniProtKB-KW"/>
</dbReference>
<evidence type="ECO:0000256" key="4">
    <source>
        <dbReference type="ARBA" id="ARBA00022603"/>
    </source>
</evidence>
<keyword evidence="6 9" id="KW-0227">DNA damage</keyword>
<evidence type="ECO:0000256" key="7">
    <source>
        <dbReference type="ARBA" id="ARBA00023204"/>
    </source>
</evidence>
<evidence type="ECO:0000313" key="11">
    <source>
        <dbReference type="EMBL" id="MBA8794180.1"/>
    </source>
</evidence>
<keyword evidence="12" id="KW-1185">Reference proteome</keyword>
<gene>
    <name evidence="11" type="ORF">FHX74_001785</name>
</gene>
<evidence type="ECO:0000256" key="1">
    <source>
        <dbReference type="ARBA" id="ARBA00001286"/>
    </source>
</evidence>
<evidence type="ECO:0000259" key="10">
    <source>
        <dbReference type="Pfam" id="PF01035"/>
    </source>
</evidence>